<dbReference type="InterPro" id="IPR028994">
    <property type="entry name" value="Integrin_alpha_N"/>
</dbReference>
<organism evidence="5 6">
    <name type="scientific">Pelagomonas calceolata</name>
    <dbReference type="NCBI Taxonomy" id="35677"/>
    <lineage>
        <taxon>Eukaryota</taxon>
        <taxon>Sar</taxon>
        <taxon>Stramenopiles</taxon>
        <taxon>Ochrophyta</taxon>
        <taxon>Pelagophyceae</taxon>
        <taxon>Pelagomonadales</taxon>
        <taxon>Pelagomonadaceae</taxon>
        <taxon>Pelagomonas</taxon>
    </lineage>
</organism>
<evidence type="ECO:0000256" key="3">
    <source>
        <dbReference type="ARBA" id="ARBA00023180"/>
    </source>
</evidence>
<evidence type="ECO:0000256" key="1">
    <source>
        <dbReference type="ARBA" id="ARBA00022729"/>
    </source>
</evidence>
<keyword evidence="4" id="KW-1133">Transmembrane helix</keyword>
<evidence type="ECO:0000313" key="5">
    <source>
        <dbReference type="EMBL" id="CAH0375837.1"/>
    </source>
</evidence>
<dbReference type="SUPFAM" id="SSF50939">
    <property type="entry name" value="Sialidases"/>
    <property type="match status" value="1"/>
</dbReference>
<keyword evidence="3" id="KW-0325">Glycoprotein</keyword>
<comment type="caution">
    <text evidence="5">The sequence shown here is derived from an EMBL/GenBank/DDBJ whole genome shotgun (WGS) entry which is preliminary data.</text>
</comment>
<dbReference type="Gene3D" id="2.130.10.130">
    <property type="entry name" value="Integrin alpha, N-terminal"/>
    <property type="match status" value="2"/>
</dbReference>
<dbReference type="EMBL" id="CAKKNE010000005">
    <property type="protein sequence ID" value="CAH0375837.1"/>
    <property type="molecule type" value="Genomic_DNA"/>
</dbReference>
<sequence length="561" mass="56858">MRAVAFVLAAAAPYRASALLDHGARRALRGRRLRGATFGLVARTSPSDANAMYYPQQSYGKSVAIDGDIAVVGAPGDGNEKGAAYVLRTTDGGATYVELAKLTASDRYSVAGEHRFGWSVAIDGDTIVVGAPGTVVWDSVDTPGAAYVYRTTDGWASHTELKLTADDAEEQDGFGGAVAIAGGTIVAGAWNQGGGAAYVYRTTDGGGTYPQVAKLSSDCVNVLYPSQPCSGDAFGASVAISESGDTIVAGAWGHGDAKFDDAGAYSESPAMGSAYVLRTTDDWSTHTTTKLTAADAAQGDEFGISVAIDGDTVVVGAWKDGDTGSAYVFRASDGTQLAKLIADDAAVDDEFGGSVAISGDTIVIGAEDKDETAYGTHGAAYVYRTSDGGATYVELDKLAGSDDNGSFGASVAIDGGTVLVGESNGEDPDGVVFDGSRARSGVVHVFSSDASLWSSSGALGSTGSSSGGSSGGSDSNTGAVVAGCVFGAFALLFVGAVAYFYRLSPEEQAAAKEKFWAAEAEGEKKFWAAEAEGEKQVKALFAKAEGEPEAAAGAAAEEAAP</sequence>
<proteinExistence type="predicted"/>
<dbReference type="AlphaFoldDB" id="A0A8J2SXD4"/>
<accession>A0A8J2SXD4</accession>
<dbReference type="Proteomes" id="UP000789595">
    <property type="component" value="Unassembled WGS sequence"/>
</dbReference>
<keyword evidence="4" id="KW-0812">Transmembrane</keyword>
<feature type="transmembrane region" description="Helical" evidence="4">
    <location>
        <begin position="479"/>
        <end position="501"/>
    </location>
</feature>
<protein>
    <submittedName>
        <fullName evidence="5">Uncharacterized protein</fullName>
    </submittedName>
</protein>
<evidence type="ECO:0000313" key="6">
    <source>
        <dbReference type="Proteomes" id="UP000789595"/>
    </source>
</evidence>
<keyword evidence="4" id="KW-0472">Membrane</keyword>
<evidence type="ECO:0000256" key="2">
    <source>
        <dbReference type="ARBA" id="ARBA00022737"/>
    </source>
</evidence>
<dbReference type="OrthoDB" id="188207at2759"/>
<dbReference type="SMART" id="SM00191">
    <property type="entry name" value="Int_alpha"/>
    <property type="match status" value="5"/>
</dbReference>
<gene>
    <name evidence="5" type="ORF">PECAL_5P03850</name>
</gene>
<name>A0A8J2SXD4_9STRA</name>
<evidence type="ECO:0000256" key="4">
    <source>
        <dbReference type="SAM" id="Phobius"/>
    </source>
</evidence>
<dbReference type="InterPro" id="IPR013519">
    <property type="entry name" value="Int_alpha_beta-p"/>
</dbReference>
<dbReference type="Pfam" id="PF14312">
    <property type="entry name" value="FG-GAP_2"/>
    <property type="match status" value="5"/>
</dbReference>
<reference evidence="5" key="1">
    <citation type="submission" date="2021-11" db="EMBL/GenBank/DDBJ databases">
        <authorList>
            <consortium name="Genoscope - CEA"/>
            <person name="William W."/>
        </authorList>
    </citation>
    <scope>NUCLEOTIDE SEQUENCE</scope>
</reference>
<keyword evidence="2" id="KW-0677">Repeat</keyword>
<keyword evidence="1" id="KW-0732">Signal</keyword>
<dbReference type="InterPro" id="IPR013517">
    <property type="entry name" value="FG-GAP"/>
</dbReference>
<keyword evidence="6" id="KW-1185">Reference proteome</keyword>
<dbReference type="PANTHER" id="PTHR36220">
    <property type="entry name" value="UNNAMED PRODUCT"/>
    <property type="match status" value="1"/>
</dbReference>
<dbReference type="PANTHER" id="PTHR36220:SF1">
    <property type="entry name" value="GAMMA TUBULIN COMPLEX COMPONENT C-TERMINAL DOMAIN-CONTAINING PROTEIN"/>
    <property type="match status" value="1"/>
</dbReference>
<dbReference type="InterPro" id="IPR036278">
    <property type="entry name" value="Sialidase_sf"/>
</dbReference>